<accession>A0AA51NBT9</accession>
<dbReference type="PANTHER" id="PTHR43133">
    <property type="entry name" value="RNA POLYMERASE ECF-TYPE SIGMA FACTO"/>
    <property type="match status" value="1"/>
</dbReference>
<name>A0AA51NBT9_9BACT</name>
<dbReference type="CDD" id="cd06171">
    <property type="entry name" value="Sigma70_r4"/>
    <property type="match status" value="1"/>
</dbReference>
<dbReference type="EMBL" id="CP129971">
    <property type="protein sequence ID" value="WMN12238.1"/>
    <property type="molecule type" value="Genomic_DNA"/>
</dbReference>
<protein>
    <submittedName>
        <fullName evidence="7">Sigma-70 family RNA polymerase sigma factor</fullName>
    </submittedName>
</protein>
<evidence type="ECO:0000313" key="7">
    <source>
        <dbReference type="EMBL" id="WMN12238.1"/>
    </source>
</evidence>
<dbReference type="AlphaFoldDB" id="A0AA51NBT9"/>
<dbReference type="InterPro" id="IPR036388">
    <property type="entry name" value="WH-like_DNA-bd_sf"/>
</dbReference>
<dbReference type="InterPro" id="IPR039425">
    <property type="entry name" value="RNA_pol_sigma-70-like"/>
</dbReference>
<dbReference type="InterPro" id="IPR013324">
    <property type="entry name" value="RNA_pol_sigma_r3/r4-like"/>
</dbReference>
<evidence type="ECO:0000256" key="1">
    <source>
        <dbReference type="ARBA" id="ARBA00010641"/>
    </source>
</evidence>
<dbReference type="Pfam" id="PF08281">
    <property type="entry name" value="Sigma70_r4_2"/>
    <property type="match status" value="1"/>
</dbReference>
<evidence type="ECO:0000256" key="4">
    <source>
        <dbReference type="ARBA" id="ARBA00023163"/>
    </source>
</evidence>
<evidence type="ECO:0000256" key="3">
    <source>
        <dbReference type="ARBA" id="ARBA00023082"/>
    </source>
</evidence>
<dbReference type="InterPro" id="IPR013325">
    <property type="entry name" value="RNA_pol_sigma_r2"/>
</dbReference>
<organism evidence="7 8">
    <name type="scientific">Marivirga salinarum</name>
    <dbReference type="NCBI Taxonomy" id="3059078"/>
    <lineage>
        <taxon>Bacteria</taxon>
        <taxon>Pseudomonadati</taxon>
        <taxon>Bacteroidota</taxon>
        <taxon>Cytophagia</taxon>
        <taxon>Cytophagales</taxon>
        <taxon>Marivirgaceae</taxon>
        <taxon>Marivirga</taxon>
    </lineage>
</organism>
<dbReference type="SUPFAM" id="SSF88659">
    <property type="entry name" value="Sigma3 and sigma4 domains of RNA polymerase sigma factors"/>
    <property type="match status" value="1"/>
</dbReference>
<keyword evidence="3" id="KW-0731">Sigma factor</keyword>
<dbReference type="Pfam" id="PF04542">
    <property type="entry name" value="Sigma70_r2"/>
    <property type="match status" value="1"/>
</dbReference>
<evidence type="ECO:0000256" key="2">
    <source>
        <dbReference type="ARBA" id="ARBA00023015"/>
    </source>
</evidence>
<dbReference type="GO" id="GO:0003677">
    <property type="term" value="F:DNA binding"/>
    <property type="evidence" value="ECO:0007669"/>
    <property type="project" value="InterPro"/>
</dbReference>
<dbReference type="Proteomes" id="UP001230496">
    <property type="component" value="Chromosome"/>
</dbReference>
<evidence type="ECO:0000259" key="5">
    <source>
        <dbReference type="Pfam" id="PF04542"/>
    </source>
</evidence>
<gene>
    <name evidence="7" type="ORF">QYS49_32915</name>
</gene>
<dbReference type="PANTHER" id="PTHR43133:SF62">
    <property type="entry name" value="RNA POLYMERASE SIGMA FACTOR SIGZ"/>
    <property type="match status" value="1"/>
</dbReference>
<dbReference type="InterPro" id="IPR014284">
    <property type="entry name" value="RNA_pol_sigma-70_dom"/>
</dbReference>
<evidence type="ECO:0000313" key="8">
    <source>
        <dbReference type="Proteomes" id="UP001230496"/>
    </source>
</evidence>
<feature type="domain" description="RNA polymerase sigma factor 70 region 4 type 2" evidence="6">
    <location>
        <begin position="103"/>
        <end position="155"/>
    </location>
</feature>
<keyword evidence="2" id="KW-0805">Transcription regulation</keyword>
<dbReference type="InterPro" id="IPR007627">
    <property type="entry name" value="RNA_pol_sigma70_r2"/>
</dbReference>
<dbReference type="RefSeq" id="WP_308350163.1">
    <property type="nucleotide sequence ID" value="NZ_CP129971.1"/>
</dbReference>
<dbReference type="KEGG" id="msaa:QYS49_32915"/>
<keyword evidence="4" id="KW-0804">Transcription</keyword>
<dbReference type="SUPFAM" id="SSF88946">
    <property type="entry name" value="Sigma2 domain of RNA polymerase sigma factors"/>
    <property type="match status" value="1"/>
</dbReference>
<dbReference type="Gene3D" id="1.10.1740.10">
    <property type="match status" value="1"/>
</dbReference>
<proteinExistence type="inferred from homology"/>
<dbReference type="Gene3D" id="1.10.10.10">
    <property type="entry name" value="Winged helix-like DNA-binding domain superfamily/Winged helix DNA-binding domain"/>
    <property type="match status" value="1"/>
</dbReference>
<dbReference type="GO" id="GO:0016987">
    <property type="term" value="F:sigma factor activity"/>
    <property type="evidence" value="ECO:0007669"/>
    <property type="project" value="UniProtKB-KW"/>
</dbReference>
<keyword evidence="8" id="KW-1185">Reference proteome</keyword>
<dbReference type="NCBIfam" id="TIGR02937">
    <property type="entry name" value="sigma70-ECF"/>
    <property type="match status" value="1"/>
</dbReference>
<evidence type="ECO:0000259" key="6">
    <source>
        <dbReference type="Pfam" id="PF08281"/>
    </source>
</evidence>
<dbReference type="InterPro" id="IPR013249">
    <property type="entry name" value="RNA_pol_sigma70_r4_t2"/>
</dbReference>
<reference evidence="7 8" key="1">
    <citation type="submission" date="2023-08" db="EMBL/GenBank/DDBJ databases">
        <title>Comparative genomics and taxonomic characterization of three novel marine species of genus Marivirga.</title>
        <authorList>
            <person name="Muhammad N."/>
            <person name="Kim S.-G."/>
        </authorList>
    </citation>
    <scope>NUCLEOTIDE SEQUENCE [LARGE SCALE GENOMIC DNA]</scope>
    <source>
        <strain evidence="7 8">BDSF4-3</strain>
    </source>
</reference>
<sequence>MKEECKAVFPIYLEFKDEIQRHILKKVKSKEVAEDLTSQLALKLYSSCEKLHDVNNLRAWIYRIASNTVIDYFRDEQKKQSQSISDDLLEDEDEDFVNIAVENCVLQLLEQLPDKYKEAVRMSDLEGVNQKKIAEKLNISYSAAKMRVQRGRESLKSKFYECCSCVTEG</sequence>
<comment type="similarity">
    <text evidence="1">Belongs to the sigma-70 factor family. ECF subfamily.</text>
</comment>
<feature type="domain" description="RNA polymerase sigma-70 region 2" evidence="5">
    <location>
        <begin position="12"/>
        <end position="78"/>
    </location>
</feature>
<dbReference type="GO" id="GO:0006352">
    <property type="term" value="P:DNA-templated transcription initiation"/>
    <property type="evidence" value="ECO:0007669"/>
    <property type="project" value="InterPro"/>
</dbReference>